<evidence type="ECO:0000313" key="2">
    <source>
        <dbReference type="EMBL" id="WXK76996.1"/>
    </source>
</evidence>
<reference evidence="2 3" key="1">
    <citation type="submission" date="2024-03" db="EMBL/GenBank/DDBJ databases">
        <title>The complete genome of Streptomyces sirii sp.nov.</title>
        <authorList>
            <person name="Zakalyukina Y.V."/>
            <person name="Belik A.R."/>
            <person name="Biryukov M.V."/>
            <person name="Baturina O.A."/>
            <person name="Kabilov M.R."/>
        </authorList>
    </citation>
    <scope>NUCLEOTIDE SEQUENCE [LARGE SCALE GENOMIC DNA]</scope>
    <source>
        <strain evidence="2 3">BP-8</strain>
    </source>
</reference>
<proteinExistence type="predicted"/>
<sequence>MTTPLKKSPPIELTPWQFEIGGVVLGTGTRIPIGDIEGLGSPATRPQDVDNPTGDGTYPGQDFYGPRTIRIEAGIKTPGDPVAAADLLARLELAVDDPAARIRPDGRAVLRGRWPGHRTRRLYGRLRRVEATSTANAINGWIPLDIEFAGLDPRWYDDELSHLTLGLDQAAEHQHDDRTVDEVLCEPAGCDRASPDDRPGWITNRGNVASWPSIRVHGPVSNPRIWNTVTGRALELDLSLRAGEWVEMETRPRTRWALRNGVTNVANDLTPASRLDLFSIPRGRSEIGWSAEDPTGTCRLDVSWRSAYTAL</sequence>
<evidence type="ECO:0008006" key="4">
    <source>
        <dbReference type="Google" id="ProtNLM"/>
    </source>
</evidence>
<organism evidence="2 3">
    <name type="scientific">Streptomyces sirii</name>
    <dbReference type="NCBI Taxonomy" id="3127701"/>
    <lineage>
        <taxon>Bacteria</taxon>
        <taxon>Bacillati</taxon>
        <taxon>Actinomycetota</taxon>
        <taxon>Actinomycetes</taxon>
        <taxon>Kitasatosporales</taxon>
        <taxon>Streptomycetaceae</taxon>
        <taxon>Streptomyces</taxon>
    </lineage>
</organism>
<gene>
    <name evidence="2" type="ORF">WAB15_13860</name>
</gene>
<evidence type="ECO:0000256" key="1">
    <source>
        <dbReference type="SAM" id="MobiDB-lite"/>
    </source>
</evidence>
<name>A0ABZ2QNM9_9ACTN</name>
<evidence type="ECO:0000313" key="3">
    <source>
        <dbReference type="Proteomes" id="UP001626628"/>
    </source>
</evidence>
<accession>A0ABZ2QNM9</accession>
<dbReference type="Proteomes" id="UP001626628">
    <property type="component" value="Chromosome"/>
</dbReference>
<protein>
    <recommendedName>
        <fullName evidence="4">Phage tail protein</fullName>
    </recommendedName>
</protein>
<keyword evidence="3" id="KW-1185">Reference proteome</keyword>
<dbReference type="RefSeq" id="WP_407286421.1">
    <property type="nucleotide sequence ID" value="NZ_CP147982.1"/>
</dbReference>
<dbReference type="EMBL" id="CP147982">
    <property type="protein sequence ID" value="WXK76996.1"/>
    <property type="molecule type" value="Genomic_DNA"/>
</dbReference>
<feature type="region of interest" description="Disordered" evidence="1">
    <location>
        <begin position="36"/>
        <end position="60"/>
    </location>
</feature>